<dbReference type="GO" id="GO:0003964">
    <property type="term" value="F:RNA-directed DNA polymerase activity"/>
    <property type="evidence" value="ECO:0007669"/>
    <property type="project" value="UniProtKB-KW"/>
</dbReference>
<accession>A0A8X6R3Y6</accession>
<dbReference type="AlphaFoldDB" id="A0A8X6R3Y6"/>
<comment type="caution">
    <text evidence="1">The sequence shown here is derived from an EMBL/GenBank/DDBJ whole genome shotgun (WGS) entry which is preliminary data.</text>
</comment>
<reference evidence="1" key="1">
    <citation type="submission" date="2020-08" db="EMBL/GenBank/DDBJ databases">
        <title>Multicomponent nature underlies the extraordinary mechanical properties of spider dragline silk.</title>
        <authorList>
            <person name="Kono N."/>
            <person name="Nakamura H."/>
            <person name="Mori M."/>
            <person name="Yoshida Y."/>
            <person name="Ohtoshi R."/>
            <person name="Malay A.D."/>
            <person name="Moran D.A.P."/>
            <person name="Tomita M."/>
            <person name="Numata K."/>
            <person name="Arakawa K."/>
        </authorList>
    </citation>
    <scope>NUCLEOTIDE SEQUENCE</scope>
</reference>
<dbReference type="EMBL" id="BMAU01021040">
    <property type="protein sequence ID" value="GFX87968.1"/>
    <property type="molecule type" value="Genomic_DNA"/>
</dbReference>
<keyword evidence="1" id="KW-0695">RNA-directed DNA polymerase</keyword>
<organism evidence="1 2">
    <name type="scientific">Trichonephila clavipes</name>
    <name type="common">Golden silk orbweaver</name>
    <name type="synonym">Nephila clavipes</name>
    <dbReference type="NCBI Taxonomy" id="2585209"/>
    <lineage>
        <taxon>Eukaryota</taxon>
        <taxon>Metazoa</taxon>
        <taxon>Ecdysozoa</taxon>
        <taxon>Arthropoda</taxon>
        <taxon>Chelicerata</taxon>
        <taxon>Arachnida</taxon>
        <taxon>Araneae</taxon>
        <taxon>Araneomorphae</taxon>
        <taxon>Entelegynae</taxon>
        <taxon>Araneoidea</taxon>
        <taxon>Nephilidae</taxon>
        <taxon>Trichonephila</taxon>
    </lineage>
</organism>
<evidence type="ECO:0000313" key="1">
    <source>
        <dbReference type="EMBL" id="GFX87968.1"/>
    </source>
</evidence>
<keyword evidence="1" id="KW-0548">Nucleotidyltransferase</keyword>
<sequence length="91" mass="10333">MTQKTKSFGKPWETLDHCGPIPEAVASFRLTTGHDLLEVYLHWLGVAANEAMDGKHLLQCTRLTEYLADDIVSWYWEARRQMVKKPSTGVG</sequence>
<keyword evidence="1" id="KW-0808">Transferase</keyword>
<evidence type="ECO:0000313" key="2">
    <source>
        <dbReference type="Proteomes" id="UP000887159"/>
    </source>
</evidence>
<name>A0A8X6R3Y6_TRICX</name>
<keyword evidence="2" id="KW-1185">Reference proteome</keyword>
<gene>
    <name evidence="1" type="primary">RF55_23213</name>
    <name evidence="1" type="ORF">TNCV_4374331</name>
</gene>
<proteinExistence type="predicted"/>
<dbReference type="Proteomes" id="UP000887159">
    <property type="component" value="Unassembled WGS sequence"/>
</dbReference>
<protein>
    <submittedName>
        <fullName evidence="1">Reverse transcriptase</fullName>
    </submittedName>
</protein>